<dbReference type="PANTHER" id="PTHR12223">
    <property type="entry name" value="VESICULAR MANNOSE-BINDING LECTIN"/>
    <property type="match status" value="1"/>
</dbReference>
<dbReference type="SUPFAM" id="SSF49899">
    <property type="entry name" value="Concanavalin A-like lectins/glucanases"/>
    <property type="match status" value="1"/>
</dbReference>
<keyword evidence="8" id="KW-1185">Reference proteome</keyword>
<feature type="domain" description="L-type lectin-like" evidence="6">
    <location>
        <begin position="3"/>
        <end position="226"/>
    </location>
</feature>
<evidence type="ECO:0000256" key="5">
    <source>
        <dbReference type="ARBA" id="ARBA00023136"/>
    </source>
</evidence>
<dbReference type="InterPro" id="IPR013320">
    <property type="entry name" value="ConA-like_dom_sf"/>
</dbReference>
<dbReference type="Gene3D" id="2.60.120.200">
    <property type="match status" value="1"/>
</dbReference>
<dbReference type="GO" id="GO:0030134">
    <property type="term" value="C:COPII-coated ER to Golgi transport vesicle"/>
    <property type="evidence" value="ECO:0007669"/>
    <property type="project" value="TreeGrafter"/>
</dbReference>
<evidence type="ECO:0000313" key="8">
    <source>
        <dbReference type="Proteomes" id="UP000271241"/>
    </source>
</evidence>
<feature type="non-terminal residue" evidence="7">
    <location>
        <position position="229"/>
    </location>
</feature>
<dbReference type="Proteomes" id="UP000271241">
    <property type="component" value="Unassembled WGS sequence"/>
</dbReference>
<evidence type="ECO:0000313" key="7">
    <source>
        <dbReference type="EMBL" id="RKP05604.1"/>
    </source>
</evidence>
<dbReference type="InterPro" id="IPR005052">
    <property type="entry name" value="Lectin_leg"/>
</dbReference>
<dbReference type="InterPro" id="IPR051136">
    <property type="entry name" value="Intracellular_Lectin-GPT"/>
</dbReference>
<keyword evidence="3" id="KW-0732">Signal</keyword>
<dbReference type="GO" id="GO:0005789">
    <property type="term" value="C:endoplasmic reticulum membrane"/>
    <property type="evidence" value="ECO:0007669"/>
    <property type="project" value="TreeGrafter"/>
</dbReference>
<keyword evidence="2" id="KW-0812">Transmembrane</keyword>
<accession>A0A4P9XIQ8</accession>
<proteinExistence type="predicted"/>
<dbReference type="Pfam" id="PF03388">
    <property type="entry name" value="Lectin_leg-like"/>
    <property type="match status" value="1"/>
</dbReference>
<dbReference type="PROSITE" id="PS51328">
    <property type="entry name" value="L_LECTIN_LIKE"/>
    <property type="match status" value="1"/>
</dbReference>
<gene>
    <name evidence="7" type="ORF">THASP1DRAFT_11302</name>
</gene>
<dbReference type="GO" id="GO:0000139">
    <property type="term" value="C:Golgi membrane"/>
    <property type="evidence" value="ECO:0007669"/>
    <property type="project" value="TreeGrafter"/>
</dbReference>
<evidence type="ECO:0000256" key="3">
    <source>
        <dbReference type="ARBA" id="ARBA00022729"/>
    </source>
</evidence>
<feature type="non-terminal residue" evidence="7">
    <location>
        <position position="1"/>
    </location>
</feature>
<protein>
    <submittedName>
        <fullName evidence="7">Legume-like lectin</fullName>
    </submittedName>
</protein>
<dbReference type="GO" id="GO:0006888">
    <property type="term" value="P:endoplasmic reticulum to Golgi vesicle-mediated transport"/>
    <property type="evidence" value="ECO:0007669"/>
    <property type="project" value="TreeGrafter"/>
</dbReference>
<keyword evidence="5" id="KW-0472">Membrane</keyword>
<dbReference type="GO" id="GO:0005537">
    <property type="term" value="F:D-mannose binding"/>
    <property type="evidence" value="ECO:0007669"/>
    <property type="project" value="TreeGrafter"/>
</dbReference>
<reference evidence="8" key="1">
    <citation type="journal article" date="2018" name="Nat. Microbiol.">
        <title>Leveraging single-cell genomics to expand the fungal tree of life.</title>
        <authorList>
            <person name="Ahrendt S.R."/>
            <person name="Quandt C.A."/>
            <person name="Ciobanu D."/>
            <person name="Clum A."/>
            <person name="Salamov A."/>
            <person name="Andreopoulos B."/>
            <person name="Cheng J.F."/>
            <person name="Woyke T."/>
            <person name="Pelin A."/>
            <person name="Henrissat B."/>
            <person name="Reynolds N.K."/>
            <person name="Benny G.L."/>
            <person name="Smith M.E."/>
            <person name="James T.Y."/>
            <person name="Grigoriev I.V."/>
        </authorList>
    </citation>
    <scope>NUCLEOTIDE SEQUENCE [LARGE SCALE GENOMIC DNA]</scope>
    <source>
        <strain evidence="8">RSA 1356</strain>
    </source>
</reference>
<dbReference type="OrthoDB" id="270293at2759"/>
<name>A0A4P9XIQ8_9FUNG</name>
<keyword evidence="7" id="KW-0430">Lectin</keyword>
<evidence type="ECO:0000256" key="4">
    <source>
        <dbReference type="ARBA" id="ARBA00022989"/>
    </source>
</evidence>
<dbReference type="PANTHER" id="PTHR12223:SF45">
    <property type="entry name" value="RE50040P"/>
    <property type="match status" value="1"/>
</dbReference>
<dbReference type="STRING" id="78915.A0A4P9XIQ8"/>
<dbReference type="EMBL" id="KZ993080">
    <property type="protein sequence ID" value="RKP05604.1"/>
    <property type="molecule type" value="Genomic_DNA"/>
</dbReference>
<dbReference type="CDD" id="cd07308">
    <property type="entry name" value="lectin_leg-like"/>
    <property type="match status" value="1"/>
</dbReference>
<sequence>DETQPLRTHSLYVPYVDEELRMRYWDYGGDALIDANHHIRLTPELPSRQGWIWSKLPMPEDAWQVEFEFKVHGKGHIYGDGFAFWVTSDRQQNGTLIGGQDYFNGLGLFFDTYMNSNSNHYFPYVLAMLGDGRTAYDLANDGASNEIGGCESEFRNLERPTRARITYYKGAQLKVELLVRDENNYQVCFTHNQDVTLPTPAYIGFSAHTGEVTDNHDLIWVSATEIPNK</sequence>
<dbReference type="GO" id="GO:0005793">
    <property type="term" value="C:endoplasmic reticulum-Golgi intermediate compartment"/>
    <property type="evidence" value="ECO:0007669"/>
    <property type="project" value="TreeGrafter"/>
</dbReference>
<evidence type="ECO:0000256" key="2">
    <source>
        <dbReference type="ARBA" id="ARBA00022692"/>
    </source>
</evidence>
<evidence type="ECO:0000259" key="6">
    <source>
        <dbReference type="PROSITE" id="PS51328"/>
    </source>
</evidence>
<evidence type="ECO:0000256" key="1">
    <source>
        <dbReference type="ARBA" id="ARBA00004479"/>
    </source>
</evidence>
<organism evidence="7 8">
    <name type="scientific">Thamnocephalis sphaerospora</name>
    <dbReference type="NCBI Taxonomy" id="78915"/>
    <lineage>
        <taxon>Eukaryota</taxon>
        <taxon>Fungi</taxon>
        <taxon>Fungi incertae sedis</taxon>
        <taxon>Zoopagomycota</taxon>
        <taxon>Zoopagomycotina</taxon>
        <taxon>Zoopagomycetes</taxon>
        <taxon>Zoopagales</taxon>
        <taxon>Sigmoideomycetaceae</taxon>
        <taxon>Thamnocephalis</taxon>
    </lineage>
</organism>
<comment type="subcellular location">
    <subcellularLocation>
        <location evidence="1">Membrane</location>
        <topology evidence="1">Single-pass type I membrane protein</topology>
    </subcellularLocation>
</comment>
<dbReference type="AlphaFoldDB" id="A0A4P9XIQ8"/>
<keyword evidence="4" id="KW-1133">Transmembrane helix</keyword>